<dbReference type="GO" id="GO:0005654">
    <property type="term" value="C:nucleoplasm"/>
    <property type="evidence" value="ECO:0007669"/>
    <property type="project" value="UniProtKB-ARBA"/>
</dbReference>
<feature type="region of interest" description="Disordered" evidence="32">
    <location>
        <begin position="51"/>
        <end position="93"/>
    </location>
</feature>
<keyword evidence="14 30" id="KW-0862">Zinc</keyword>
<dbReference type="InterPro" id="IPR038547">
    <property type="entry name" value="RING_CBP-p300_sf"/>
</dbReference>
<reference evidence="39 40" key="1">
    <citation type="submission" date="2017-12" db="EMBL/GenBank/DDBJ databases">
        <title>Integrating genomic resources of turbot (Scophthalmus maximus) in depth evaluation of genetic and physical mapping variation across individuals.</title>
        <authorList>
            <person name="Martinez P."/>
        </authorList>
    </citation>
    <scope>NUCLEOTIDE SEQUENCE [LARGE SCALE GENOMIC DNA]</scope>
</reference>
<dbReference type="InterPro" id="IPR011333">
    <property type="entry name" value="SKP1/BTB/POZ_sf"/>
</dbReference>
<feature type="compositionally biased region" description="Pro residues" evidence="32">
    <location>
        <begin position="2488"/>
        <end position="2499"/>
    </location>
</feature>
<evidence type="ECO:0000256" key="17">
    <source>
        <dbReference type="ARBA" id="ARBA00023015"/>
    </source>
</evidence>
<dbReference type="Pfam" id="PF06001">
    <property type="entry name" value="RING_CBP-p300"/>
    <property type="match status" value="1"/>
</dbReference>
<feature type="compositionally biased region" description="Polar residues" evidence="32">
    <location>
        <begin position="2549"/>
        <end position="2558"/>
    </location>
</feature>
<evidence type="ECO:0000256" key="2">
    <source>
        <dbReference type="ARBA" id="ARBA00004496"/>
    </source>
</evidence>
<feature type="region of interest" description="Disordered" evidence="32">
    <location>
        <begin position="300"/>
        <end position="333"/>
    </location>
</feature>
<evidence type="ECO:0000256" key="3">
    <source>
        <dbReference type="ARBA" id="ARBA00006661"/>
    </source>
</evidence>
<evidence type="ECO:0000256" key="31">
    <source>
        <dbReference type="PROSITE-ProRule" id="PRU00228"/>
    </source>
</evidence>
<feature type="compositionally biased region" description="Pro residues" evidence="32">
    <location>
        <begin position="1893"/>
        <end position="1910"/>
    </location>
</feature>
<feature type="domain" description="Bromo" evidence="33">
    <location>
        <begin position="1117"/>
        <end position="1189"/>
    </location>
</feature>
<dbReference type="PROSITE" id="PS50952">
    <property type="entry name" value="KIX"/>
    <property type="match status" value="1"/>
</dbReference>
<evidence type="ECO:0000256" key="6">
    <source>
        <dbReference type="ARBA" id="ARBA00022490"/>
    </source>
</evidence>
<evidence type="ECO:0000256" key="19">
    <source>
        <dbReference type="ARBA" id="ARBA00023117"/>
    </source>
</evidence>
<keyword evidence="15" id="KW-0832">Ubl conjugation</keyword>
<dbReference type="InterPro" id="IPR018359">
    <property type="entry name" value="Bromodomain_CS"/>
</dbReference>
<comment type="similarity">
    <text evidence="3">Belongs to the SLX4 family.</text>
</comment>
<dbReference type="FunFam" id="3.30.710.10:FF:000116">
    <property type="entry name" value="SLX4 structure-specific endonuclease subunit"/>
    <property type="match status" value="1"/>
</dbReference>
<dbReference type="SMART" id="SM00551">
    <property type="entry name" value="ZnF_TAZ"/>
    <property type="match status" value="2"/>
</dbReference>
<feature type="compositionally biased region" description="Basic and acidic residues" evidence="32">
    <location>
        <begin position="1050"/>
        <end position="1075"/>
    </location>
</feature>
<dbReference type="SUPFAM" id="SSF57850">
    <property type="entry name" value="RING/U-box"/>
    <property type="match status" value="1"/>
</dbReference>
<feature type="compositionally biased region" description="Basic and acidic residues" evidence="32">
    <location>
        <begin position="3389"/>
        <end position="3408"/>
    </location>
</feature>
<feature type="compositionally biased region" description="Low complexity" evidence="32">
    <location>
        <begin position="959"/>
        <end position="970"/>
    </location>
</feature>
<organism evidence="39 40">
    <name type="scientific">Scophthalmus maximus</name>
    <name type="common">Turbot</name>
    <name type="synonym">Psetta maxima</name>
    <dbReference type="NCBI Taxonomy" id="52904"/>
    <lineage>
        <taxon>Eukaryota</taxon>
        <taxon>Metazoa</taxon>
        <taxon>Chordata</taxon>
        <taxon>Craniata</taxon>
        <taxon>Vertebrata</taxon>
        <taxon>Euteleostomi</taxon>
        <taxon>Actinopterygii</taxon>
        <taxon>Neopterygii</taxon>
        <taxon>Teleostei</taxon>
        <taxon>Neoteleostei</taxon>
        <taxon>Acanthomorphata</taxon>
        <taxon>Carangaria</taxon>
        <taxon>Pleuronectiformes</taxon>
        <taxon>Pleuronectoidei</taxon>
        <taxon>Scophthalmidae</taxon>
        <taxon>Scophthalmus</taxon>
    </lineage>
</organism>
<dbReference type="InterPro" id="IPR000197">
    <property type="entry name" value="Znf_TAZ"/>
</dbReference>
<dbReference type="PRINTS" id="PR00503">
    <property type="entry name" value="BROMODOMAIN"/>
</dbReference>
<dbReference type="GO" id="GO:0008270">
    <property type="term" value="F:zinc ion binding"/>
    <property type="evidence" value="ECO:0007669"/>
    <property type="project" value="UniProtKB-KW"/>
</dbReference>
<feature type="compositionally biased region" description="Low complexity" evidence="32">
    <location>
        <begin position="2424"/>
        <end position="2436"/>
    </location>
</feature>
<dbReference type="GO" id="GO:0042542">
    <property type="term" value="P:response to hydrogen peroxide"/>
    <property type="evidence" value="ECO:0007669"/>
    <property type="project" value="UniProtKB-ARBA"/>
</dbReference>
<dbReference type="CDD" id="cd15647">
    <property type="entry name" value="PHD_CBP"/>
    <property type="match status" value="1"/>
</dbReference>
<dbReference type="InterPro" id="IPR001487">
    <property type="entry name" value="Bromodomain"/>
</dbReference>
<evidence type="ECO:0000256" key="28">
    <source>
        <dbReference type="ARBA" id="ARBA00076095"/>
    </source>
</evidence>
<dbReference type="PROSITE" id="PS01357">
    <property type="entry name" value="ZF_ZZ_1"/>
    <property type="match status" value="1"/>
</dbReference>
<evidence type="ECO:0000256" key="25">
    <source>
        <dbReference type="ARBA" id="ARBA00029496"/>
    </source>
</evidence>
<dbReference type="InterPro" id="IPR000210">
    <property type="entry name" value="BTB/POZ_dom"/>
</dbReference>
<evidence type="ECO:0000256" key="12">
    <source>
        <dbReference type="ARBA" id="ARBA00022763"/>
    </source>
</evidence>
<feature type="region of interest" description="Disordered" evidence="32">
    <location>
        <begin position="2616"/>
        <end position="2635"/>
    </location>
</feature>
<feature type="region of interest" description="Disordered" evidence="32">
    <location>
        <begin position="2234"/>
        <end position="2304"/>
    </location>
</feature>
<dbReference type="InterPro" id="IPR018574">
    <property type="entry name" value="Structure-sp_endonuc_su_Slx4"/>
</dbReference>
<dbReference type="GO" id="GO:0033557">
    <property type="term" value="C:Slx1-Slx4 complex"/>
    <property type="evidence" value="ECO:0007669"/>
    <property type="project" value="InterPro"/>
</dbReference>
<dbReference type="GO" id="GO:0000123">
    <property type="term" value="C:histone acetyltransferase complex"/>
    <property type="evidence" value="ECO:0007669"/>
    <property type="project" value="InterPro"/>
</dbReference>
<dbReference type="InterPro" id="IPR036529">
    <property type="entry name" value="KIX_dom_sf"/>
</dbReference>
<evidence type="ECO:0000256" key="9">
    <source>
        <dbReference type="ARBA" id="ARBA00022679"/>
    </source>
</evidence>
<dbReference type="Pfam" id="PF09030">
    <property type="entry name" value="Creb_binding"/>
    <property type="match status" value="1"/>
</dbReference>
<feature type="compositionally biased region" description="Low complexity" evidence="32">
    <location>
        <begin position="1911"/>
        <end position="1923"/>
    </location>
</feature>
<feature type="compositionally biased region" description="Low complexity" evidence="32">
    <location>
        <begin position="2082"/>
        <end position="2100"/>
    </location>
</feature>
<dbReference type="Pfam" id="PF02135">
    <property type="entry name" value="zf-TAZ"/>
    <property type="match status" value="2"/>
</dbReference>
<feature type="compositionally biased region" description="Polar residues" evidence="32">
    <location>
        <begin position="188"/>
        <end position="197"/>
    </location>
</feature>
<dbReference type="Gene3D" id="2.10.110.40">
    <property type="match status" value="1"/>
</dbReference>
<dbReference type="InterPro" id="IPR013083">
    <property type="entry name" value="Znf_RING/FYVE/PHD"/>
</dbReference>
<proteinExistence type="inferred from homology"/>
<dbReference type="InterPro" id="IPR014744">
    <property type="entry name" value="Nuc_rcpt_coact_CREBbp"/>
</dbReference>
<comment type="catalytic activity">
    <reaction evidence="26">
        <text>(S)-lactoyl-CoA + L-lysyl-[protein] = N(6)-[(S)-lactoyl]-L-lysyl-[protein] + CoA + H(+)</text>
        <dbReference type="Rhea" id="RHEA:61996"/>
        <dbReference type="Rhea" id="RHEA-COMP:9752"/>
        <dbReference type="Rhea" id="RHEA-COMP:19466"/>
        <dbReference type="ChEBI" id="CHEBI:15378"/>
        <dbReference type="ChEBI" id="CHEBI:29969"/>
        <dbReference type="ChEBI" id="CHEBI:57287"/>
        <dbReference type="ChEBI" id="CHEBI:231527"/>
        <dbReference type="ChEBI" id="CHEBI:231528"/>
    </reaction>
    <physiologicalReaction direction="left-to-right" evidence="26">
        <dbReference type="Rhea" id="RHEA:61997"/>
    </physiologicalReaction>
</comment>
<evidence type="ECO:0000256" key="14">
    <source>
        <dbReference type="ARBA" id="ARBA00022833"/>
    </source>
</evidence>
<feature type="compositionally biased region" description="Low complexity" evidence="32">
    <location>
        <begin position="2234"/>
        <end position="2244"/>
    </location>
</feature>
<feature type="compositionally biased region" description="Basic and acidic residues" evidence="32">
    <location>
        <begin position="3217"/>
        <end position="3227"/>
    </location>
</feature>
<evidence type="ECO:0000259" key="36">
    <source>
        <dbReference type="PROSITE" id="PS50135"/>
    </source>
</evidence>
<dbReference type="SUPFAM" id="SSF47040">
    <property type="entry name" value="Kix domain of CBP (creb binding protein)"/>
    <property type="match status" value="1"/>
</dbReference>
<keyword evidence="18" id="KW-0090">Biological rhythms</keyword>
<dbReference type="GO" id="GO:0090656">
    <property type="term" value="P:t-circle formation"/>
    <property type="evidence" value="ECO:0007669"/>
    <property type="project" value="UniProtKB-ARBA"/>
</dbReference>
<dbReference type="Pfam" id="PF00439">
    <property type="entry name" value="Bromodomain"/>
    <property type="match status" value="1"/>
</dbReference>
<dbReference type="InterPro" id="IPR009110">
    <property type="entry name" value="Nuc_rcpt_coact"/>
</dbReference>
<feature type="compositionally biased region" description="Low complexity" evidence="32">
    <location>
        <begin position="1951"/>
        <end position="1962"/>
    </location>
</feature>
<feature type="compositionally biased region" description="Low complexity" evidence="32">
    <location>
        <begin position="2754"/>
        <end position="2768"/>
    </location>
</feature>
<feature type="compositionally biased region" description="Polar residues" evidence="32">
    <location>
        <begin position="3337"/>
        <end position="3347"/>
    </location>
</feature>
<dbReference type="GO" id="GO:0031490">
    <property type="term" value="F:chromatin DNA binding"/>
    <property type="evidence" value="ECO:0007669"/>
    <property type="project" value="TreeGrafter"/>
</dbReference>
<dbReference type="EC" id="2.3.1.48" evidence="4"/>
<dbReference type="InterPro" id="IPR043145">
    <property type="entry name" value="Znf_ZZ_sf"/>
</dbReference>
<dbReference type="GO" id="GO:0005737">
    <property type="term" value="C:cytoplasm"/>
    <property type="evidence" value="ECO:0007669"/>
    <property type="project" value="UniProtKB-SubCell"/>
</dbReference>
<dbReference type="Proteomes" id="UP000246464">
    <property type="component" value="Chromosome 8"/>
</dbReference>
<feature type="compositionally biased region" description="Polar residues" evidence="32">
    <location>
        <begin position="3094"/>
        <end position="3108"/>
    </location>
</feature>
<feature type="domain" description="BTB" evidence="34">
    <location>
        <begin position="2854"/>
        <end position="2928"/>
    </location>
</feature>
<dbReference type="PANTHER" id="PTHR13808">
    <property type="entry name" value="CBP/P300-RELATED"/>
    <property type="match status" value="1"/>
</dbReference>
<feature type="compositionally biased region" description="Polar residues" evidence="32">
    <location>
        <begin position="164"/>
        <end position="180"/>
    </location>
</feature>
<dbReference type="Gene3D" id="1.10.1630.10">
    <property type="entry name" value="Nuclear receptor coactivator, CREB-bp-like, interlocking domain"/>
    <property type="match status" value="1"/>
</dbReference>
<keyword evidence="23" id="KW-0539">Nucleus</keyword>
<feature type="compositionally biased region" description="Basic residues" evidence="32">
    <location>
        <begin position="1599"/>
        <end position="1609"/>
    </location>
</feature>
<dbReference type="CDD" id="cd20910">
    <property type="entry name" value="NCBD_CREBBP-p300_like"/>
    <property type="match status" value="1"/>
</dbReference>
<evidence type="ECO:0000256" key="1">
    <source>
        <dbReference type="ARBA" id="ARBA00004123"/>
    </source>
</evidence>
<sequence>MAVAKRGAIASLLKAADSRSAEELTLTVTTRARASAPTSSRDTVTTMAENLLDVGPPNSKRPKLSSPALSATDGQDLGSLPWDDLENDLPDELIPNGGDLSLMGLGGGGATVVPDAAAKHKQLSELLRAGSTSSITSAGLNSASPQQGGMGPQLGTPLGKSPLGQGSPNNHPSPQAQKAGTPTGIAGKNNNNTATMGLNTAGFNQALINNSQGHAGLLTQGGKPQPGQVMNGGLGPGAGRGRGAGVAGMQYQGATMQGAAPGPGGAASALAETLGQGGQQMGAHASLSAAQQAGNMNKMGLASNGGPFGAQPYGQGAAGPGQQLNSQQQLQNKAALANSLPPFPSELKGAAVTSVPNMQLQQQPPQQAAMLPLAGSGGVAVPSAGPTADPEKRKLIQQQLVLLLHAHKCQRREQANGEVRACALPHCRTMKNVLNHMTHCQAGKSCQVAHCASSRQIISHWKNCTRHDCPVCLPLKNASDKRTQQPMLSSPNAGLPNPMSSVGVGQPSAPTINTSTPIDPSSMQRAYAALGLPYSSQATGQAQQAVGTAGAPNAQAQQQQQLSQQMRPINALGNQMALGGAAMGVTTSEQTNLHTDSLPNTLNTNNQLLSDGSAVGSMGNLPTAAPVPATGTRKAWHEHVTQDLRNHLVHKLVQAIFPTPDPAALKDRRMENLVAYARKVEGDMYESANSRDEYYHFLAEKIYKIQKELEEKRRSRLQKQIINQAPLAAQGTQQPVLAQPNALGPRPQNGPVPLPNMPNQIMNRMQVSQGMNQFNHMALPNAQISQATMGARAASPMNHPQQMNMSSVPAMGLSPSRMPQAQGMMAGHGGGNIVGQTASQGQFLAQTQFPPGSAAVTATGAMNVTVGPGMGQAQAAVTQQQQQNANLPMNALGPSLGPQLASSQTPLHSTPPPAASSASTAGGGTNPPHPQPPSRSSTPTLPGPALAQGSTPPCPTQPQPQAELPTAAQTQPPPQPPTTPLSQSGASLDNRVPTPASAASGDLHSQHVGADLPVQEIKAETHHEQQEFEAAGGKTETKMETEDDSASTLVKKEEPEVKPEPMAVEEKKAEIKTEPKEEEEGGANSTTSSSPSQSRRKIFKPEELRQALMPTLESLYRQDPESLPFRQPVDPMLLGIPDYFDIVKNPIDLSTIKRKLDTGQYQEPWQYVDDVWLMFNNAWLYNRKTSRVYKYCSKLAEVFESEIDPVMQGLGYCCGRKYEFSPQTLCCYGKQLCTIPTGGTYYSYQNRYHFCEKCFNEIQGESVTLGDDPAQPQTMISKDQFERKKNDVLDPEPFVECKDCGRKMHQICALHYETIWPSGFICDNCLKKSGKTRKENKFSAKRLQSTRLGMYIEDRVNKYLKRQNHPEAGEVFVRVVASSDKTVEVKPGMKARFVDTSEMPETFPYRTKALFAFEEIDGVDVCFFGMHVQEYGSECSLPNTRRVYISYLDSIHFFRPRILRTAVYHEILIGYLEYVKKLGYAQGHIWACPPSEGDDYIFHCHPPDQKIPKPKRLQEWYRKMLEKAFAERILHDYKDIFKQATEDRLTSANELPYFEGDFWPNVLEESIKELEQEEEERKKEENTAASETPEGTPGDSKNAKKKNNKKTNKNKSSVSRANKKKPGMPNVANDLSQKLYASMEKHKEVFFVIHLHSGPMANTLPPIIDPDPLLSCDLMDGRDAFLTLARDKHWEFSSLRRCKWSTMCMLVELHNQGQDRFVYTCNECKHHVETRWHCTVCEDFDLCINCYNSKGHEHQMVKWGLGLDDDSNSQGGEASKSPQESRRLSIQRCIQSLVHACQCRNANCSLPSCQKMKRVVQHTKGCKRKTNGGCPVCKQLIALCCYHAKHCQENKCPVPFCLNIKHKLRQQQLQQRLQQAQLMRRRMATMQGRTMPLPSPPASAAPSTPTPQTPQQPLSNQPQTPNSAGVMSPSFPNAPRNGQPQAPVSQGKSGPQASPLHQQQSPLPQPPQPPQQLQQQPPLAAVKMARHIEMMAQAQQNQQNYRVNMNGLPMNPQQPQQRMTGPMQQPMQMVPGPRGPQVMQTGMAPGQWPGAAGPMQAAQTPQPGLVQGQTPQQAMTMQRAMMPTGQQPQQGQRMLIPQQPGARPQTPQRPGAIAPNALQDLLRTLKSPSSPQQQQQVLNILKSNPQLMAAFIKQRTAKYHANQPQQQAGQQQQPGMPTMQAIAMPGGAVQRPGMPPQQPQQPPAQVMAALGAQGQLLNTNPQIQELYRRQLLRQQQQQQQQQQQGVMPQGHPSQFPAQTQGTAPTYSQIRMQQQQQQQQIAMQTGPGAAGVPMGQLPPMSQMAQPGMVMDSTQNLLQQRMLQQQQQQQLPQQQQAVLKQQMGSPAQPSPMSPQTHLLAGQPQGGAHLPGQPTLANALSNQVRSPVPVQSPCPPSQQQSQPPHSSPSPQVQPQPSPQHPPPPHSGSPHPGLGGPLQSMEQGHLGTPEQSAMLPQLNTPTRGGLNTDLGMVGDATGDTLEKCLDESEGSAPPPPPPPPGVPECPICGKKFKSQKSRSTHLKRCSSDMGVAPAVLLQVLQRQAEETQIVSTANTVHRQTGGTKRKGPSKPGLPARKKPRKKTAPLDEDTMVALALSSSLLVQESAASHTSMTPTLMWRPDAAKGRAKKKKGAAPRPPPLLLVQDAQAALVRLQERVSALLLRNRAPSPPTPTRCPSSLRGCSSAAPLWQKSTLLSGSSTHLSDFYTQELSEFITPWETPKTDAASSNAGNKPESSLRPISGGTPVAGTTASVPPPSSQTAASSSSSAPSTPGTGQLPVGSQALWDLMELAEDGMTLTQCGYTTSGPDKNKQSSASQSANLHLSGFVLQEAEEQADPCAALTRLASDLSSMVNNPQLSDLQLQVDSGEVYFAHSFMVYARCPLLAEMVHESGIGVQERDAPAAKRVLMSDVPGQAVFALLQYLYTARCTVPASLRPHVVELSSRFDLQELQRLCELHQEEAPTQGDEADATNQDGSVNDKTDHAFMELLRSMWNEDDEEDEGTDTDGGHNDERGTEEDRQTDDAASGEREVCEEQVNEEELEEIYEFAATQRKREEDEEDSVEEEKPNPRLEPDPRLDLSYSRLFSDSLGVYEDKETCSSSSPSPYGTPQKHQSSHKPSCELSGRTLLQSSPSMLDEFSPSPPPSTSNRPIPGLSPGQVGGGGDKGTDAVELSLKRESRGICVLLSPDSRPKKKEPELIVLSDSSEEMENLQSYTHIKDQLVPKPTEHSMENKVSSSLQLSPSGPSAALVQSPTGSGCDQSPVDCSLEVSWLIPSTPVQHRRGTGTSSNKSSSTQTKSSMCRTQLFPKRDASSSSSLCSASGHTGPTEGSVPRDLDKQKLTSKGSNRASSESPERTELGSFHLSPSPNPLEPPSSSSHRSLHSSQKQNQSSGESRRSVESSRHESTGAELKRAGLMNEEGENKDACNEGEQEYANEESGEAEAAESSFRQSFMDEPPIAFNDSWGFDACVEANPGRFSLRLEDSGGSSQLEHSPGRRGTTSIDRHPQSSSHCMQSSSPSKALSEQPTTSVQACRSSSFTPSPPDPNNSLLATNVWDSWQEEEEEPPPLSQRMNPSAQLRTPASSHNKKRRSLVPITPMPHYSDMDTPDLKNKLNRFGVRPLPKRQMILKLKEIHQYTHQLVSSDSEEETPTAGCNAQMKPPPDSRPISRTQTVRFKEPRAPSAASPQEHRGEEEEEEGERLSASQGSNTSSTAASEESERSNPELCLSSDGDSDSDGGISASQSATRLQDRLGAVRSFILSDPGLYSQILQYQPLVLSQLQERLKAAGIRLGAAKLVDYLDSQCITFTTAKRGRSAPSRRGGRRTKAAGVRGANRKKNVTVSL</sequence>
<feature type="region of interest" description="Disordered" evidence="32">
    <location>
        <begin position="3217"/>
        <end position="3257"/>
    </location>
</feature>
<keyword evidence="5" id="KW-0488">Methylation</keyword>
<dbReference type="CDD" id="cd15802">
    <property type="entry name" value="RING_CBP-p300"/>
    <property type="match status" value="1"/>
</dbReference>
<feature type="domain" description="CBP/p300-type HAT" evidence="38">
    <location>
        <begin position="1337"/>
        <end position="1714"/>
    </location>
</feature>
<keyword evidence="21" id="KW-0233">DNA recombination</keyword>
<feature type="compositionally biased region" description="Basic and acidic residues" evidence="32">
    <location>
        <begin position="3002"/>
        <end position="3028"/>
    </location>
</feature>
<evidence type="ECO:0000256" key="24">
    <source>
        <dbReference type="ARBA" id="ARBA00023315"/>
    </source>
</evidence>
<feature type="compositionally biased region" description="Low complexity" evidence="32">
    <location>
        <begin position="3231"/>
        <end position="3245"/>
    </location>
</feature>
<evidence type="ECO:0000256" key="21">
    <source>
        <dbReference type="ARBA" id="ARBA00023172"/>
    </source>
</evidence>
<protein>
    <recommendedName>
        <fullName evidence="25">Structure-specific endonuclease subunit SLX4</fullName>
        <ecNumber evidence="4">2.3.1.48</ecNumber>
    </recommendedName>
    <alternativeName>
        <fullName evidence="28">BTB/POZ domain-containing protein 12</fullName>
    </alternativeName>
</protein>
<evidence type="ECO:0000256" key="27">
    <source>
        <dbReference type="ARBA" id="ARBA00064578"/>
    </source>
</evidence>
<feature type="region of interest" description="Disordered" evidence="32">
    <location>
        <begin position="3474"/>
        <end position="3604"/>
    </location>
</feature>
<dbReference type="GO" id="GO:0006310">
    <property type="term" value="P:DNA recombination"/>
    <property type="evidence" value="ECO:0007669"/>
    <property type="project" value="UniProtKB-KW"/>
</dbReference>
<dbReference type="InterPro" id="IPR010303">
    <property type="entry name" value="RING_CBP-p300"/>
</dbReference>
<feature type="compositionally biased region" description="Polar residues" evidence="32">
    <location>
        <begin position="2057"/>
        <end position="2068"/>
    </location>
</feature>
<feature type="compositionally biased region" description="Basic residues" evidence="32">
    <location>
        <begin position="3829"/>
        <end position="3839"/>
    </location>
</feature>
<dbReference type="GO" id="GO:0009725">
    <property type="term" value="P:response to hormone"/>
    <property type="evidence" value="ECO:0007669"/>
    <property type="project" value="UniProtKB-ARBA"/>
</dbReference>
<dbReference type="PROSITE" id="PS00633">
    <property type="entry name" value="BROMODOMAIN_1"/>
    <property type="match status" value="1"/>
</dbReference>
<feature type="region of interest" description="Disordered" evidence="32">
    <location>
        <begin position="137"/>
        <end position="197"/>
    </location>
</feature>
<dbReference type="Gene3D" id="1.10.246.20">
    <property type="entry name" value="Coactivator CBP, KIX domain"/>
    <property type="match status" value="1"/>
</dbReference>
<feature type="compositionally biased region" description="Basic and acidic residues" evidence="32">
    <location>
        <begin position="1017"/>
        <end position="1026"/>
    </location>
</feature>
<evidence type="ECO:0000259" key="38">
    <source>
        <dbReference type="PROSITE" id="PS51727"/>
    </source>
</evidence>
<feature type="compositionally biased region" description="Low complexity" evidence="32">
    <location>
        <begin position="3503"/>
        <end position="3515"/>
    </location>
</feature>
<feature type="region of interest" description="Disordered" evidence="32">
    <location>
        <begin position="3807"/>
        <end position="3839"/>
    </location>
</feature>
<keyword evidence="6" id="KW-0963">Cytoplasm</keyword>
<dbReference type="InterPro" id="IPR037073">
    <property type="entry name" value="Nuc_rcpt_coact_CREBbp_sf"/>
</dbReference>
<dbReference type="Pfam" id="PF00651">
    <property type="entry name" value="BTB"/>
    <property type="match status" value="1"/>
</dbReference>
<dbReference type="SMART" id="SM00225">
    <property type="entry name" value="BTB"/>
    <property type="match status" value="1"/>
</dbReference>
<dbReference type="GO" id="GO:0003713">
    <property type="term" value="F:transcription coactivator activity"/>
    <property type="evidence" value="ECO:0007669"/>
    <property type="project" value="InterPro"/>
</dbReference>
<feature type="compositionally biased region" description="Low complexity" evidence="32">
    <location>
        <begin position="3369"/>
        <end position="3380"/>
    </location>
</feature>
<dbReference type="GO" id="GO:0006260">
    <property type="term" value="P:DNA replication"/>
    <property type="evidence" value="ECO:0007669"/>
    <property type="project" value="InterPro"/>
</dbReference>
<feature type="compositionally biased region" description="Acidic residues" evidence="32">
    <location>
        <begin position="3423"/>
        <end position="3439"/>
    </location>
</feature>
<feature type="compositionally biased region" description="Low complexity" evidence="32">
    <location>
        <begin position="3280"/>
        <end position="3295"/>
    </location>
</feature>
<feature type="compositionally biased region" description="Acidic residues" evidence="32">
    <location>
        <begin position="3029"/>
        <end position="3041"/>
    </location>
</feature>
<dbReference type="Pfam" id="PF00569">
    <property type="entry name" value="ZZ"/>
    <property type="match status" value="1"/>
</dbReference>
<feature type="compositionally biased region" description="Low complexity" evidence="32">
    <location>
        <begin position="2319"/>
        <end position="2340"/>
    </location>
</feature>
<evidence type="ECO:0000256" key="20">
    <source>
        <dbReference type="ARBA" id="ARBA00023163"/>
    </source>
</evidence>
<dbReference type="FunFam" id="1.20.1020.10:FF:000001">
    <property type="entry name" value="E1A binding protein p300"/>
    <property type="match status" value="1"/>
</dbReference>
<evidence type="ECO:0000256" key="22">
    <source>
        <dbReference type="ARBA" id="ARBA00023204"/>
    </source>
</evidence>
<dbReference type="GO" id="GO:0004402">
    <property type="term" value="F:histone acetyltransferase activity"/>
    <property type="evidence" value="ECO:0007669"/>
    <property type="project" value="InterPro"/>
</dbReference>
<evidence type="ECO:0000259" key="37">
    <source>
        <dbReference type="PROSITE" id="PS50952"/>
    </source>
</evidence>
<comment type="subunit">
    <text evidence="27">Forms a heterodimer with SLX1A/GIYD1. Interacts with ERCC4/XPF; catalytic subunit of the ERCC4-ERCC1 endonuclease. Interacts with MUS81; catalytic subunit of the MUS81-EME1 endonuclease. Interacts with MSH2; component of the MSH2-MSH3 mismatch repair complex. Interacts with TERF2-TERF2IP. Interacts with PLK1 and SLX4IP.</text>
</comment>
<gene>
    <name evidence="39" type="ORF">SMAX5B_007434</name>
</gene>
<dbReference type="CDD" id="cd02337">
    <property type="entry name" value="ZZ_CBP"/>
    <property type="match status" value="1"/>
</dbReference>
<evidence type="ECO:0000256" key="13">
    <source>
        <dbReference type="ARBA" id="ARBA00022771"/>
    </source>
</evidence>
<evidence type="ECO:0000256" key="30">
    <source>
        <dbReference type="PROSITE-ProRule" id="PRU00203"/>
    </source>
</evidence>
<accession>A0A2U9BPA8</accession>
<dbReference type="InterPro" id="IPR000433">
    <property type="entry name" value="Znf_ZZ"/>
</dbReference>
<evidence type="ECO:0000256" key="32">
    <source>
        <dbReference type="SAM" id="MobiDB-lite"/>
    </source>
</evidence>
<dbReference type="GO" id="GO:0009751">
    <property type="term" value="P:response to salicylic acid"/>
    <property type="evidence" value="ECO:0007669"/>
    <property type="project" value="UniProtKB-ARBA"/>
</dbReference>
<feature type="region of interest" description="Disordered" evidence="32">
    <location>
        <begin position="2157"/>
        <end position="2179"/>
    </location>
</feature>
<feature type="domain" description="TAZ-type" evidence="35">
    <location>
        <begin position="389"/>
        <end position="475"/>
    </location>
</feature>
<dbReference type="GO" id="GO:0045944">
    <property type="term" value="P:positive regulation of transcription by RNA polymerase II"/>
    <property type="evidence" value="ECO:0007669"/>
    <property type="project" value="UniProtKB-ARBA"/>
</dbReference>
<feature type="region of interest" description="Disordered" evidence="32">
    <location>
        <begin position="2956"/>
        <end position="2975"/>
    </location>
</feature>
<dbReference type="FunFam" id="1.10.246.20:FF:000001">
    <property type="entry name" value="E1A binding protein p300"/>
    <property type="match status" value="1"/>
</dbReference>
<dbReference type="PROSITE" id="PS50097">
    <property type="entry name" value="BTB"/>
    <property type="match status" value="1"/>
</dbReference>
<feature type="compositionally biased region" description="Acidic residues" evidence="32">
    <location>
        <begin position="2990"/>
        <end position="3000"/>
    </location>
</feature>
<evidence type="ECO:0000259" key="34">
    <source>
        <dbReference type="PROSITE" id="PS50097"/>
    </source>
</evidence>
<dbReference type="Gene3D" id="3.30.60.90">
    <property type="match status" value="1"/>
</dbReference>
<dbReference type="PROSITE" id="PS50014">
    <property type="entry name" value="BROMODOMAIN_2"/>
    <property type="match status" value="1"/>
</dbReference>
<keyword evidence="16" id="KW-0007">Acetylation</keyword>
<feature type="compositionally biased region" description="Low complexity" evidence="32">
    <location>
        <begin position="2163"/>
        <end position="2179"/>
    </location>
</feature>
<keyword evidence="9" id="KW-0808">Transferase</keyword>
<evidence type="ECO:0000313" key="39">
    <source>
        <dbReference type="EMBL" id="AWP05988.1"/>
    </source>
</evidence>
<keyword evidence="13 31" id="KW-0863">Zinc-finger</keyword>
<dbReference type="PROSITE" id="PS50135">
    <property type="entry name" value="ZF_ZZ_2"/>
    <property type="match status" value="1"/>
</dbReference>
<feature type="compositionally biased region" description="Polar residues" evidence="32">
    <location>
        <begin position="3542"/>
        <end position="3552"/>
    </location>
</feature>
<dbReference type="SUPFAM" id="SSF54695">
    <property type="entry name" value="POZ domain"/>
    <property type="match status" value="1"/>
</dbReference>
<evidence type="ECO:0000256" key="26">
    <source>
        <dbReference type="ARBA" id="ARBA00047411"/>
    </source>
</evidence>
<dbReference type="Pfam" id="PF23570">
    <property type="entry name" value="PHD_P300"/>
    <property type="match status" value="1"/>
</dbReference>
<evidence type="ECO:0000256" key="23">
    <source>
        <dbReference type="ARBA" id="ARBA00023242"/>
    </source>
</evidence>
<dbReference type="FunFam" id="2.10.110.40:FF:000001">
    <property type="entry name" value="E1A binding protein p300"/>
    <property type="match status" value="1"/>
</dbReference>
<evidence type="ECO:0000256" key="11">
    <source>
        <dbReference type="ARBA" id="ARBA00022737"/>
    </source>
</evidence>
<dbReference type="Pfam" id="PF02172">
    <property type="entry name" value="KIX"/>
    <property type="match status" value="1"/>
</dbReference>
<keyword evidence="20" id="KW-0804">Transcription</keyword>
<evidence type="ECO:0000256" key="15">
    <source>
        <dbReference type="ARBA" id="ARBA00022843"/>
    </source>
</evidence>
<feature type="region of interest" description="Disordered" evidence="32">
    <location>
        <begin position="1888"/>
        <end position="1979"/>
    </location>
</feature>
<feature type="domain" description="TAZ-type" evidence="35">
    <location>
        <begin position="1779"/>
        <end position="1860"/>
    </location>
</feature>
<dbReference type="InterPro" id="IPR003101">
    <property type="entry name" value="KIX_dom"/>
</dbReference>
<dbReference type="InterPro" id="IPR013178">
    <property type="entry name" value="Histone_AcTrfase_Rtt109/CBP"/>
</dbReference>
<keyword evidence="10 30" id="KW-0479">Metal-binding</keyword>
<feature type="compositionally biased region" description="Low complexity" evidence="32">
    <location>
        <begin position="3308"/>
        <end position="3317"/>
    </location>
</feature>
<dbReference type="InterPro" id="IPR036427">
    <property type="entry name" value="Bromodomain-like_sf"/>
</dbReference>
<dbReference type="FunFam" id="3.30.60.90:FF:000003">
    <property type="entry name" value="E1A binding protein p300"/>
    <property type="match status" value="1"/>
</dbReference>
<feature type="compositionally biased region" description="Pro residues" evidence="32">
    <location>
        <begin position="2402"/>
        <end position="2423"/>
    </location>
</feature>
<dbReference type="GO" id="GO:0032206">
    <property type="term" value="P:positive regulation of telomere maintenance"/>
    <property type="evidence" value="ECO:0007669"/>
    <property type="project" value="UniProtKB-ARBA"/>
</dbReference>
<dbReference type="InterPro" id="IPR031162">
    <property type="entry name" value="CBP_P300_HAT"/>
</dbReference>
<evidence type="ECO:0000259" key="35">
    <source>
        <dbReference type="PROSITE" id="PS50134"/>
    </source>
</evidence>
<dbReference type="Pfam" id="PF08214">
    <property type="entry name" value="HAT_KAT11"/>
    <property type="match status" value="1"/>
</dbReference>
<feature type="region of interest" description="Disordered" evidence="32">
    <location>
        <begin position="887"/>
        <end position="1102"/>
    </location>
</feature>
<dbReference type="FunFam" id="1.20.920.10:FF:000001">
    <property type="entry name" value="Histone acetyltransferase p300"/>
    <property type="match status" value="1"/>
</dbReference>
<evidence type="ECO:0000256" key="8">
    <source>
        <dbReference type="ARBA" id="ARBA00022553"/>
    </source>
</evidence>
<dbReference type="SMART" id="SM00291">
    <property type="entry name" value="ZnF_ZZ"/>
    <property type="match status" value="1"/>
</dbReference>
<feature type="compositionally biased region" description="Polar residues" evidence="32">
    <location>
        <begin position="3566"/>
        <end position="3580"/>
    </location>
</feature>
<keyword evidence="7" id="KW-1017">Isopeptide bond</keyword>
<dbReference type="SUPFAM" id="SSF69125">
    <property type="entry name" value="Nuclear receptor coactivator interlocking domain"/>
    <property type="match status" value="1"/>
</dbReference>
<dbReference type="InterPro" id="IPR035898">
    <property type="entry name" value="TAZ_dom_sf"/>
</dbReference>
<feature type="compositionally biased region" description="Basic and acidic residues" evidence="32">
    <location>
        <begin position="3060"/>
        <end position="3073"/>
    </location>
</feature>
<feature type="region of interest" description="Disordered" evidence="32">
    <location>
        <begin position="2082"/>
        <end position="2113"/>
    </location>
</feature>
<evidence type="ECO:0000256" key="18">
    <source>
        <dbReference type="ARBA" id="ARBA00023108"/>
    </source>
</evidence>
<dbReference type="PROSITE" id="PS50134">
    <property type="entry name" value="ZF_TAZ"/>
    <property type="match status" value="2"/>
</dbReference>
<dbReference type="SMART" id="SM01250">
    <property type="entry name" value="KAT11"/>
    <property type="match status" value="1"/>
</dbReference>
<dbReference type="GO" id="GO:0005516">
    <property type="term" value="F:calmodulin binding"/>
    <property type="evidence" value="ECO:0007669"/>
    <property type="project" value="UniProtKB-ARBA"/>
</dbReference>
<evidence type="ECO:0000256" key="7">
    <source>
        <dbReference type="ARBA" id="ARBA00022499"/>
    </source>
</evidence>
<feature type="region of interest" description="Disordered" evidence="32">
    <location>
        <begin position="2549"/>
        <end position="2583"/>
    </location>
</feature>
<feature type="compositionally biased region" description="Basic and acidic residues" evidence="32">
    <location>
        <begin position="1570"/>
        <end position="1582"/>
    </location>
</feature>
<dbReference type="Pfam" id="PF09494">
    <property type="entry name" value="Slx4"/>
    <property type="match status" value="1"/>
</dbReference>
<feature type="zinc finger region" description="TAZ-type" evidence="30">
    <location>
        <begin position="389"/>
        <end position="475"/>
    </location>
</feature>
<dbReference type="Gene3D" id="3.30.710.10">
    <property type="entry name" value="Potassium Channel Kv1.1, Chain A"/>
    <property type="match status" value="1"/>
</dbReference>
<feature type="compositionally biased region" description="Low complexity" evidence="32">
    <location>
        <begin position="3142"/>
        <end position="3153"/>
    </location>
</feature>
<keyword evidence="11" id="KW-0677">Repeat</keyword>
<keyword evidence="8" id="KW-0597">Phosphoprotein</keyword>
<keyword evidence="24" id="KW-0012">Acyltransferase</keyword>
<dbReference type="CDD" id="cd05495">
    <property type="entry name" value="Bromo_cbp_like"/>
    <property type="match status" value="1"/>
</dbReference>
<feature type="compositionally biased region" description="Polar residues" evidence="32">
    <location>
        <begin position="3516"/>
        <end position="3535"/>
    </location>
</feature>
<evidence type="ECO:0000313" key="40">
    <source>
        <dbReference type="Proteomes" id="UP000246464"/>
    </source>
</evidence>
<dbReference type="FunFam" id="3.30.40.10:FF:000034">
    <property type="entry name" value="Histone acetyltransferase p300"/>
    <property type="match status" value="1"/>
</dbReference>
<evidence type="ECO:0000259" key="33">
    <source>
        <dbReference type="PROSITE" id="PS50014"/>
    </source>
</evidence>
<evidence type="ECO:0000256" key="16">
    <source>
        <dbReference type="ARBA" id="ARBA00022990"/>
    </source>
</evidence>
<feature type="compositionally biased region" description="Polar residues" evidence="32">
    <location>
        <begin position="1936"/>
        <end position="1949"/>
    </location>
</feature>
<dbReference type="Gene3D" id="3.30.40.10">
    <property type="entry name" value="Zinc/RING finger domain, C3HC4 (zinc finger)"/>
    <property type="match status" value="1"/>
</dbReference>
<dbReference type="EMBL" id="CP026250">
    <property type="protein sequence ID" value="AWP05988.1"/>
    <property type="molecule type" value="Genomic_DNA"/>
</dbReference>
<feature type="region of interest" description="Disordered" evidence="32">
    <location>
        <begin position="3635"/>
        <end position="3740"/>
    </location>
</feature>
<feature type="region of interest" description="Disordered" evidence="32">
    <location>
        <begin position="1570"/>
        <end position="1628"/>
    </location>
</feature>
<feature type="compositionally biased region" description="Low complexity" evidence="32">
    <location>
        <begin position="309"/>
        <end position="333"/>
    </location>
</feature>
<keyword evidence="12" id="KW-0227">DNA damage</keyword>
<keyword evidence="19 29" id="KW-0103">Bromodomain</keyword>
<keyword evidence="22" id="KW-0234">DNA repair</keyword>
<dbReference type="STRING" id="52904.ENSSMAP00000003299"/>
<name>A0A2U9BPA8_SCOMX</name>
<dbReference type="CDD" id="cd22999">
    <property type="entry name" value="SAP_SLX4"/>
    <property type="match status" value="1"/>
</dbReference>
<dbReference type="Gene3D" id="1.20.1020.10">
    <property type="entry name" value="TAZ domain"/>
    <property type="match status" value="2"/>
</dbReference>
<feature type="region of interest" description="Disordered" evidence="32">
    <location>
        <begin position="2319"/>
        <end position="2510"/>
    </location>
</feature>
<feature type="zinc finger region" description="TAZ-type" evidence="30">
    <location>
        <begin position="1779"/>
        <end position="1860"/>
    </location>
</feature>
<feature type="region of interest" description="Disordered" evidence="32">
    <location>
        <begin position="2049"/>
        <end position="2068"/>
    </location>
</feature>
<comment type="subcellular location">
    <subcellularLocation>
        <location evidence="2">Cytoplasm</location>
    </subcellularLocation>
    <subcellularLocation>
        <location evidence="1">Nucleus</location>
    </subcellularLocation>
</comment>
<dbReference type="GO" id="GO:0005667">
    <property type="term" value="C:transcription regulator complex"/>
    <property type="evidence" value="ECO:0007669"/>
    <property type="project" value="TreeGrafter"/>
</dbReference>
<evidence type="ECO:0000256" key="10">
    <source>
        <dbReference type="ARBA" id="ARBA00022723"/>
    </source>
</evidence>
<feature type="region of interest" description="Disordered" evidence="32">
    <location>
        <begin position="2990"/>
        <end position="3168"/>
    </location>
</feature>
<evidence type="ECO:0000256" key="4">
    <source>
        <dbReference type="ARBA" id="ARBA00013184"/>
    </source>
</evidence>
<keyword evidence="40" id="KW-1185">Reference proteome</keyword>
<dbReference type="SMART" id="SM00297">
    <property type="entry name" value="BROMO"/>
    <property type="match status" value="1"/>
</dbReference>
<dbReference type="PANTHER" id="PTHR13808:SF34">
    <property type="entry name" value="CREB-BINDING PROTEIN"/>
    <property type="match status" value="1"/>
</dbReference>
<dbReference type="Gene3D" id="1.20.920.10">
    <property type="entry name" value="Bromodomain-like"/>
    <property type="match status" value="1"/>
</dbReference>
<dbReference type="GO" id="GO:0006281">
    <property type="term" value="P:DNA repair"/>
    <property type="evidence" value="ECO:0007669"/>
    <property type="project" value="UniProtKB-KW"/>
</dbReference>
<dbReference type="SUPFAM" id="SSF47370">
    <property type="entry name" value="Bromodomain"/>
    <property type="match status" value="1"/>
</dbReference>
<dbReference type="GO" id="GO:0048511">
    <property type="term" value="P:rhythmic process"/>
    <property type="evidence" value="ECO:0007669"/>
    <property type="project" value="UniProtKB-KW"/>
</dbReference>
<feature type="compositionally biased region" description="Polar residues" evidence="32">
    <location>
        <begin position="137"/>
        <end position="147"/>
    </location>
</feature>
<feature type="region of interest" description="Disordered" evidence="32">
    <location>
        <begin position="2713"/>
        <end position="2775"/>
    </location>
</feature>
<feature type="domain" description="KIX" evidence="37">
    <location>
        <begin position="631"/>
        <end position="710"/>
    </location>
</feature>
<feature type="domain" description="ZZ-type" evidence="36">
    <location>
        <begin position="1716"/>
        <end position="1764"/>
    </location>
</feature>
<dbReference type="SUPFAM" id="SSF57933">
    <property type="entry name" value="TAZ domain"/>
    <property type="match status" value="2"/>
</dbReference>
<keyword evidence="17" id="KW-0805">Transcription regulation</keyword>
<dbReference type="InterPro" id="IPR056484">
    <property type="entry name" value="PHD_P300"/>
</dbReference>
<dbReference type="FunFam" id="1.20.1020.10:FF:000002">
    <property type="entry name" value="E1A binding protein p300"/>
    <property type="match status" value="1"/>
</dbReference>
<feature type="region of interest" description="Disordered" evidence="32">
    <location>
        <begin position="3271"/>
        <end position="3459"/>
    </location>
</feature>
<evidence type="ECO:0000256" key="5">
    <source>
        <dbReference type="ARBA" id="ARBA00022481"/>
    </source>
</evidence>
<feature type="compositionally biased region" description="Polar residues" evidence="32">
    <location>
        <begin position="2720"/>
        <end position="2730"/>
    </location>
</feature>
<feature type="compositionally biased region" description="Polar residues" evidence="32">
    <location>
        <begin position="2251"/>
        <end position="2271"/>
    </location>
</feature>
<evidence type="ECO:0000256" key="29">
    <source>
        <dbReference type="PROSITE-ProRule" id="PRU00035"/>
    </source>
</evidence>
<dbReference type="GO" id="GO:0140297">
    <property type="term" value="F:DNA-binding transcription factor binding"/>
    <property type="evidence" value="ECO:0007669"/>
    <property type="project" value="UniProtKB-ARBA"/>
</dbReference>
<dbReference type="PROSITE" id="PS51727">
    <property type="entry name" value="CBP_P300_HAT"/>
    <property type="match status" value="1"/>
</dbReference>